<feature type="transmembrane region" description="Helical" evidence="2">
    <location>
        <begin position="28"/>
        <end position="47"/>
    </location>
</feature>
<evidence type="ECO:0000313" key="3">
    <source>
        <dbReference type="EMBL" id="MCC0177493.1"/>
    </source>
</evidence>
<keyword evidence="2" id="KW-0472">Membrane</keyword>
<accession>A0A964FHH0</accession>
<keyword evidence="1" id="KW-0175">Coiled coil</keyword>
<dbReference type="AlphaFoldDB" id="A0A964FHH0"/>
<keyword evidence="4" id="KW-1185">Reference proteome</keyword>
<keyword evidence="2" id="KW-1133">Transmembrane helix</keyword>
<sequence length="479" mass="53109">MSKFRPNKPKKPRSRNSKRQELEVDSRLLFAIAAAIFLLIYLIVGIIPGLRQSYIGKLLYDQGQAQFVQFIVVALTAIVVAFTGLKIFLLRTEYEALGKIWIADHIPLDRPDAHEVAYFQERLIKDGNLVALRCGRILKAYIQSGDRATANEFALDDSSFYLSASESSYAVPRILVWAIPLLGFVGTVIGISGAVSGFSGVLESSGDVEAIKGGIGNVTTSLGLAFDTTLLALFLSVLVMIPLVLVERYESKLLLGIDVFVNDKLLPRLRKKSGQVDPATIDRAIEGAIKEHFPNPRDLVEPAHSYAQQAAKSLSTGFIAEISKVQDVSSQVIAQVNDIKQQTNRDRQEFLNFFAQQQQANQELVQQIRSVIEEIRSKNMEAANDLNAQTQGIGQQLENAARVLENKVGSLEIATQKMSDFQHIQQGLERSFTSLEKTAQLENVLSAVKDNLAQLQPILQQLNKPRRITIVEQDNHQNS</sequence>
<evidence type="ECO:0000256" key="1">
    <source>
        <dbReference type="SAM" id="Coils"/>
    </source>
</evidence>
<feature type="transmembrane region" description="Helical" evidence="2">
    <location>
        <begin position="67"/>
        <end position="89"/>
    </location>
</feature>
<feature type="transmembrane region" description="Helical" evidence="2">
    <location>
        <begin position="222"/>
        <end position="246"/>
    </location>
</feature>
<feature type="coiled-coil region" evidence="1">
    <location>
        <begin position="354"/>
        <end position="381"/>
    </location>
</feature>
<organism evidence="3 4">
    <name type="scientific">Waterburya agarophytonicola KI4</name>
    <dbReference type="NCBI Taxonomy" id="2874699"/>
    <lineage>
        <taxon>Bacteria</taxon>
        <taxon>Bacillati</taxon>
        <taxon>Cyanobacteriota</taxon>
        <taxon>Cyanophyceae</taxon>
        <taxon>Pleurocapsales</taxon>
        <taxon>Hyellaceae</taxon>
        <taxon>Waterburya</taxon>
        <taxon>Waterburya agarophytonicola</taxon>
    </lineage>
</organism>
<dbReference type="EMBL" id="JADWDC010000023">
    <property type="protein sequence ID" value="MCC0177493.1"/>
    <property type="molecule type" value="Genomic_DNA"/>
</dbReference>
<name>A0A964FHH0_9CYAN</name>
<evidence type="ECO:0000256" key="2">
    <source>
        <dbReference type="SAM" id="Phobius"/>
    </source>
</evidence>
<gene>
    <name evidence="3" type="ORF">I4641_10940</name>
</gene>
<keyword evidence="2" id="KW-0812">Transmembrane</keyword>
<comment type="caution">
    <text evidence="3">The sequence shown here is derived from an EMBL/GenBank/DDBJ whole genome shotgun (WGS) entry which is preliminary data.</text>
</comment>
<dbReference type="RefSeq" id="WP_229640556.1">
    <property type="nucleotide sequence ID" value="NZ_JADWDC010000023.1"/>
</dbReference>
<reference evidence="3" key="1">
    <citation type="journal article" date="2021" name="Antonie Van Leeuwenhoek">
        <title>Draft genome and description of Waterburya agarophytonicola gen. nov. sp. nov. (Pleurocapsales, Cyanobacteria): a seaweed symbiont.</title>
        <authorList>
            <person name="Bonthond G."/>
            <person name="Shalygin S."/>
            <person name="Bayer T."/>
            <person name="Weinberger F."/>
        </authorList>
    </citation>
    <scope>NUCLEOTIDE SEQUENCE</scope>
    <source>
        <strain evidence="3">KI4</strain>
    </source>
</reference>
<dbReference type="Proteomes" id="UP000729733">
    <property type="component" value="Unassembled WGS sequence"/>
</dbReference>
<feature type="transmembrane region" description="Helical" evidence="2">
    <location>
        <begin position="174"/>
        <end position="202"/>
    </location>
</feature>
<protein>
    <submittedName>
        <fullName evidence="3">MotA/TolQ/ExbB proton channel family protein</fullName>
    </submittedName>
</protein>
<proteinExistence type="predicted"/>
<evidence type="ECO:0000313" key="4">
    <source>
        <dbReference type="Proteomes" id="UP000729733"/>
    </source>
</evidence>